<dbReference type="AlphaFoldDB" id="A0A0C9Z0W7"/>
<dbReference type="InterPro" id="IPR000697">
    <property type="entry name" value="WH1/EVH1_dom"/>
</dbReference>
<gene>
    <name evidence="3" type="ORF">PISMIDRAFT_114302</name>
</gene>
<proteinExistence type="predicted"/>
<sequence>MAPKSALFEGEKTTVKSAISSEGSKILFATPARIYFAHPRKDKWTYGGLQGALALVEDLSKSAHFVKLVDIFGSGGVIWSHEIYEGFELNQDKSFFYSFAGDSCMIGLVFSDEKDAKTLHKKLTSRKATKGSVKTSNTVSKGGKIDKSMISGPVGGSFKHVAHMEFDMEKGFITEGVDQSWGQLAAELHKDYGIPKALVEANTDFIRGFFETAKRNGRIEATQEPPKKKPPPPPVPRRGTHGPSASVTSTNGDAEPTAATPASPARPGRADLLASIRGQSVHNLRKTPKVDSNATSTPTPAPDETSTRGSDGGATTTAGGGDLTAALAAALLQRNKKLGDSDDEDEDDDDDWD</sequence>
<feature type="compositionally biased region" description="Low complexity" evidence="1">
    <location>
        <begin position="254"/>
        <end position="267"/>
    </location>
</feature>
<dbReference type="Pfam" id="PF00568">
    <property type="entry name" value="WH1"/>
    <property type="match status" value="1"/>
</dbReference>
<dbReference type="CDD" id="cd01205">
    <property type="entry name" value="EVH1_WASP-like"/>
    <property type="match status" value="1"/>
</dbReference>
<dbReference type="Pfam" id="PF00786">
    <property type="entry name" value="PBD"/>
    <property type="match status" value="1"/>
</dbReference>
<protein>
    <recommendedName>
        <fullName evidence="2">WH1 domain-containing protein</fullName>
    </recommendedName>
</protein>
<evidence type="ECO:0000259" key="2">
    <source>
        <dbReference type="PROSITE" id="PS50229"/>
    </source>
</evidence>
<feature type="domain" description="WH1" evidence="2">
    <location>
        <begin position="19"/>
        <end position="130"/>
    </location>
</feature>
<reference evidence="4" key="2">
    <citation type="submission" date="2015-01" db="EMBL/GenBank/DDBJ databases">
        <title>Evolutionary Origins and Diversification of the Mycorrhizal Mutualists.</title>
        <authorList>
            <consortium name="DOE Joint Genome Institute"/>
            <consortium name="Mycorrhizal Genomics Consortium"/>
            <person name="Kohler A."/>
            <person name="Kuo A."/>
            <person name="Nagy L.G."/>
            <person name="Floudas D."/>
            <person name="Copeland A."/>
            <person name="Barry K.W."/>
            <person name="Cichocki N."/>
            <person name="Veneault-Fourrey C."/>
            <person name="LaButti K."/>
            <person name="Lindquist E.A."/>
            <person name="Lipzen A."/>
            <person name="Lundell T."/>
            <person name="Morin E."/>
            <person name="Murat C."/>
            <person name="Riley R."/>
            <person name="Ohm R."/>
            <person name="Sun H."/>
            <person name="Tunlid A."/>
            <person name="Henrissat B."/>
            <person name="Grigoriev I.V."/>
            <person name="Hibbett D.S."/>
            <person name="Martin F."/>
        </authorList>
    </citation>
    <scope>NUCLEOTIDE SEQUENCE [LARGE SCALE GENOMIC DNA]</scope>
    <source>
        <strain evidence="4">441</strain>
    </source>
</reference>
<organism evidence="3 4">
    <name type="scientific">Pisolithus microcarpus 441</name>
    <dbReference type="NCBI Taxonomy" id="765257"/>
    <lineage>
        <taxon>Eukaryota</taxon>
        <taxon>Fungi</taxon>
        <taxon>Dikarya</taxon>
        <taxon>Basidiomycota</taxon>
        <taxon>Agaricomycotina</taxon>
        <taxon>Agaricomycetes</taxon>
        <taxon>Agaricomycetidae</taxon>
        <taxon>Boletales</taxon>
        <taxon>Sclerodermatineae</taxon>
        <taxon>Pisolithaceae</taxon>
        <taxon>Pisolithus</taxon>
    </lineage>
</organism>
<feature type="compositionally biased region" description="Acidic residues" evidence="1">
    <location>
        <begin position="341"/>
        <end position="353"/>
    </location>
</feature>
<name>A0A0C9Z0W7_9AGAM</name>
<dbReference type="Gene3D" id="3.90.810.10">
    <property type="entry name" value="CRIB domain"/>
    <property type="match status" value="1"/>
</dbReference>
<reference evidence="3 4" key="1">
    <citation type="submission" date="2014-04" db="EMBL/GenBank/DDBJ databases">
        <authorList>
            <consortium name="DOE Joint Genome Institute"/>
            <person name="Kuo A."/>
            <person name="Kohler A."/>
            <person name="Costa M.D."/>
            <person name="Nagy L.G."/>
            <person name="Floudas D."/>
            <person name="Copeland A."/>
            <person name="Barry K.W."/>
            <person name="Cichocki N."/>
            <person name="Veneault-Fourrey C."/>
            <person name="LaButti K."/>
            <person name="Lindquist E.A."/>
            <person name="Lipzen A."/>
            <person name="Lundell T."/>
            <person name="Morin E."/>
            <person name="Murat C."/>
            <person name="Sun H."/>
            <person name="Tunlid A."/>
            <person name="Henrissat B."/>
            <person name="Grigoriev I.V."/>
            <person name="Hibbett D.S."/>
            <person name="Martin F."/>
            <person name="Nordberg H.P."/>
            <person name="Cantor M.N."/>
            <person name="Hua S.X."/>
        </authorList>
    </citation>
    <scope>NUCLEOTIDE SEQUENCE [LARGE SCALE GENOMIC DNA]</scope>
    <source>
        <strain evidence="3 4">441</strain>
    </source>
</reference>
<feature type="compositionally biased region" description="Polar residues" evidence="1">
    <location>
        <begin position="243"/>
        <end position="252"/>
    </location>
</feature>
<accession>A0A0C9Z0W7</accession>
<dbReference type="PROSITE" id="PS50229">
    <property type="entry name" value="WH1"/>
    <property type="match status" value="1"/>
</dbReference>
<dbReference type="InterPro" id="IPR011993">
    <property type="entry name" value="PH-like_dom_sf"/>
</dbReference>
<evidence type="ECO:0000256" key="1">
    <source>
        <dbReference type="SAM" id="MobiDB-lite"/>
    </source>
</evidence>
<feature type="region of interest" description="Disordered" evidence="1">
    <location>
        <begin position="334"/>
        <end position="353"/>
    </location>
</feature>
<dbReference type="STRING" id="765257.A0A0C9Z0W7"/>
<feature type="region of interest" description="Disordered" evidence="1">
    <location>
        <begin position="216"/>
        <end position="322"/>
    </location>
</feature>
<dbReference type="InterPro" id="IPR036936">
    <property type="entry name" value="CRIB_dom_sf"/>
</dbReference>
<dbReference type="Proteomes" id="UP000054018">
    <property type="component" value="Unassembled WGS sequence"/>
</dbReference>
<keyword evidence="4" id="KW-1185">Reference proteome</keyword>
<dbReference type="InterPro" id="IPR000095">
    <property type="entry name" value="CRIB_dom"/>
</dbReference>
<evidence type="ECO:0000313" key="4">
    <source>
        <dbReference type="Proteomes" id="UP000054018"/>
    </source>
</evidence>
<dbReference type="OrthoDB" id="8963340at2759"/>
<evidence type="ECO:0000313" key="3">
    <source>
        <dbReference type="EMBL" id="KIK15927.1"/>
    </source>
</evidence>
<feature type="compositionally biased region" description="Low complexity" evidence="1">
    <location>
        <begin position="313"/>
        <end position="322"/>
    </location>
</feature>
<dbReference type="SMART" id="SM00461">
    <property type="entry name" value="WH1"/>
    <property type="match status" value="1"/>
</dbReference>
<dbReference type="Gene3D" id="2.30.29.30">
    <property type="entry name" value="Pleckstrin-homology domain (PH domain)/Phosphotyrosine-binding domain (PTB)"/>
    <property type="match status" value="1"/>
</dbReference>
<dbReference type="Gene3D" id="6.10.280.150">
    <property type="match status" value="1"/>
</dbReference>
<dbReference type="InterPro" id="IPR033927">
    <property type="entry name" value="WASPfam_EVH1"/>
</dbReference>
<dbReference type="HOGENOM" id="CLU_015385_0_0_1"/>
<dbReference type="SUPFAM" id="SSF50729">
    <property type="entry name" value="PH domain-like"/>
    <property type="match status" value="1"/>
</dbReference>
<dbReference type="EMBL" id="KN833872">
    <property type="protein sequence ID" value="KIK15927.1"/>
    <property type="molecule type" value="Genomic_DNA"/>
</dbReference>